<comment type="caution">
    <text evidence="1">The sequence shown here is derived from an EMBL/GenBank/DDBJ whole genome shotgun (WGS) entry which is preliminary data.</text>
</comment>
<sequence>MFWELIFEIEHKVKGVTVGLANYKISTRDDLEYFLAHCVNISNNSDDLWFYRAFLLDQEGKKVLLTNLNDIIINKDKCFNSDIISTSV</sequence>
<protein>
    <submittedName>
        <fullName evidence="1">Uncharacterized protein</fullName>
    </submittedName>
</protein>
<reference evidence="1" key="1">
    <citation type="journal article" date="2014" name="Front. Microbiol.">
        <title>High frequency of phylogenetically diverse reductive dehalogenase-homologous genes in deep subseafloor sedimentary metagenomes.</title>
        <authorList>
            <person name="Kawai M."/>
            <person name="Futagami T."/>
            <person name="Toyoda A."/>
            <person name="Takaki Y."/>
            <person name="Nishi S."/>
            <person name="Hori S."/>
            <person name="Arai W."/>
            <person name="Tsubouchi T."/>
            <person name="Morono Y."/>
            <person name="Uchiyama I."/>
            <person name="Ito T."/>
            <person name="Fujiyama A."/>
            <person name="Inagaki F."/>
            <person name="Takami H."/>
        </authorList>
    </citation>
    <scope>NUCLEOTIDE SEQUENCE</scope>
    <source>
        <strain evidence="1">Expedition CK06-06</strain>
    </source>
</reference>
<gene>
    <name evidence="1" type="ORF">S06H3_31040</name>
</gene>
<dbReference type="EMBL" id="BARV01018339">
    <property type="protein sequence ID" value="GAI19187.1"/>
    <property type="molecule type" value="Genomic_DNA"/>
</dbReference>
<accession>X1LIJ9</accession>
<name>X1LIJ9_9ZZZZ</name>
<dbReference type="AlphaFoldDB" id="X1LIJ9"/>
<organism evidence="1">
    <name type="scientific">marine sediment metagenome</name>
    <dbReference type="NCBI Taxonomy" id="412755"/>
    <lineage>
        <taxon>unclassified sequences</taxon>
        <taxon>metagenomes</taxon>
        <taxon>ecological metagenomes</taxon>
    </lineage>
</organism>
<proteinExistence type="predicted"/>
<evidence type="ECO:0000313" key="1">
    <source>
        <dbReference type="EMBL" id="GAI19187.1"/>
    </source>
</evidence>